<dbReference type="Proteomes" id="UP000073492">
    <property type="component" value="Unassembled WGS sequence"/>
</dbReference>
<keyword evidence="4 6" id="KW-0472">Membrane</keyword>
<comment type="caution">
    <text evidence="8">The sequence shown here is derived from an EMBL/GenBank/DDBJ whole genome shotgun (WGS) entry which is preliminary data.</text>
</comment>
<keyword evidence="3 6" id="KW-1133">Transmembrane helix</keyword>
<sequence length="317" mass="35211">MVSGHASQPAIYAVIFTSTSLAILAVALRLYTRIRIVRKPDWDDLLSASALGFTCVFTVCVALETYYGLGRHLHTLTKEERINSLLWLWLSVIFYHIGLGLAKLAVVAQCLRVFGSIRKFQIAGWIVATIIVAYSIYAIVSLIFLCKPIDYFWHPDATGKCLPRLPLWFLNSALGIFTDILVAILPLPVVKSLRLPRRQKNMLMLVFALGGSVCIISIIRLYSLYAVTISRDDSYENPQAAIYSTIETAATIISGCLPAYNAFLAKHFPEFWNGYACGSGVMAQPSFNVYSSSYATRSSSTKGIIPRIFRRETASTL</sequence>
<dbReference type="PANTHER" id="PTHR33048:SF47">
    <property type="entry name" value="INTEGRAL MEMBRANE PROTEIN-RELATED"/>
    <property type="match status" value="1"/>
</dbReference>
<protein>
    <recommendedName>
        <fullName evidence="7">Rhodopsin domain-containing protein</fullName>
    </recommendedName>
</protein>
<feature type="transmembrane region" description="Helical" evidence="6">
    <location>
        <begin position="12"/>
        <end position="32"/>
    </location>
</feature>
<gene>
    <name evidence="8" type="ORF">AC579_1022</name>
</gene>
<dbReference type="EMBL" id="LFZO01000267">
    <property type="protein sequence ID" value="KXT10328.1"/>
    <property type="molecule type" value="Genomic_DNA"/>
</dbReference>
<feature type="transmembrane region" description="Helical" evidence="6">
    <location>
        <begin position="165"/>
        <end position="190"/>
    </location>
</feature>
<feature type="transmembrane region" description="Helical" evidence="6">
    <location>
        <begin position="44"/>
        <end position="67"/>
    </location>
</feature>
<evidence type="ECO:0000256" key="2">
    <source>
        <dbReference type="ARBA" id="ARBA00022692"/>
    </source>
</evidence>
<evidence type="ECO:0000256" key="4">
    <source>
        <dbReference type="ARBA" id="ARBA00023136"/>
    </source>
</evidence>
<comment type="similarity">
    <text evidence="5">Belongs to the SAT4 family.</text>
</comment>
<feature type="transmembrane region" description="Helical" evidence="6">
    <location>
        <begin position="202"/>
        <end position="222"/>
    </location>
</feature>
<dbReference type="InterPro" id="IPR052337">
    <property type="entry name" value="SAT4-like"/>
</dbReference>
<name>A0A139I6K2_9PEZI</name>
<feature type="transmembrane region" description="Helical" evidence="6">
    <location>
        <begin position="87"/>
        <end position="111"/>
    </location>
</feature>
<evidence type="ECO:0000256" key="3">
    <source>
        <dbReference type="ARBA" id="ARBA00022989"/>
    </source>
</evidence>
<evidence type="ECO:0000313" key="8">
    <source>
        <dbReference type="EMBL" id="KXT10328.1"/>
    </source>
</evidence>
<reference evidence="8 9" key="1">
    <citation type="submission" date="2015-07" db="EMBL/GenBank/DDBJ databases">
        <title>Comparative genomics of the Sigatoka disease complex on banana suggests a link between parallel evolutionary changes in Pseudocercospora fijiensis and Pseudocercospora eumusae and increased virulence on the banana host.</title>
        <authorList>
            <person name="Chang T.-C."/>
            <person name="Salvucci A."/>
            <person name="Crous P.W."/>
            <person name="Stergiopoulos I."/>
        </authorList>
    </citation>
    <scope>NUCLEOTIDE SEQUENCE [LARGE SCALE GENOMIC DNA]</scope>
    <source>
        <strain evidence="8 9">CBS 116634</strain>
    </source>
</reference>
<dbReference type="AlphaFoldDB" id="A0A139I6K2"/>
<dbReference type="GO" id="GO:0016020">
    <property type="term" value="C:membrane"/>
    <property type="evidence" value="ECO:0007669"/>
    <property type="project" value="UniProtKB-SubCell"/>
</dbReference>
<dbReference type="EMBL" id="LFZO01000267">
    <property type="protein sequence ID" value="KXT10327.1"/>
    <property type="molecule type" value="Genomic_DNA"/>
</dbReference>
<proteinExistence type="inferred from homology"/>
<keyword evidence="9" id="KW-1185">Reference proteome</keyword>
<dbReference type="Pfam" id="PF20684">
    <property type="entry name" value="Fung_rhodopsin"/>
    <property type="match status" value="1"/>
</dbReference>
<evidence type="ECO:0000259" key="7">
    <source>
        <dbReference type="Pfam" id="PF20684"/>
    </source>
</evidence>
<dbReference type="InterPro" id="IPR049326">
    <property type="entry name" value="Rhodopsin_dom_fungi"/>
</dbReference>
<accession>A0A139I6K2</accession>
<evidence type="ECO:0000256" key="1">
    <source>
        <dbReference type="ARBA" id="ARBA00004141"/>
    </source>
</evidence>
<keyword evidence="2 6" id="KW-0812">Transmembrane</keyword>
<dbReference type="OrthoDB" id="444631at2759"/>
<dbReference type="PANTHER" id="PTHR33048">
    <property type="entry name" value="PTH11-LIKE INTEGRAL MEMBRANE PROTEIN (AFU_ORTHOLOGUE AFUA_5G11245)"/>
    <property type="match status" value="1"/>
</dbReference>
<evidence type="ECO:0000313" key="9">
    <source>
        <dbReference type="Proteomes" id="UP000073492"/>
    </source>
</evidence>
<feature type="transmembrane region" description="Helical" evidence="6">
    <location>
        <begin position="242"/>
        <end position="263"/>
    </location>
</feature>
<evidence type="ECO:0000256" key="5">
    <source>
        <dbReference type="ARBA" id="ARBA00038359"/>
    </source>
</evidence>
<comment type="subcellular location">
    <subcellularLocation>
        <location evidence="1">Membrane</location>
        <topology evidence="1">Multi-pass membrane protein</topology>
    </subcellularLocation>
</comment>
<evidence type="ECO:0000256" key="6">
    <source>
        <dbReference type="SAM" id="Phobius"/>
    </source>
</evidence>
<organism evidence="8 9">
    <name type="scientific">Pseudocercospora musae</name>
    <dbReference type="NCBI Taxonomy" id="113226"/>
    <lineage>
        <taxon>Eukaryota</taxon>
        <taxon>Fungi</taxon>
        <taxon>Dikarya</taxon>
        <taxon>Ascomycota</taxon>
        <taxon>Pezizomycotina</taxon>
        <taxon>Dothideomycetes</taxon>
        <taxon>Dothideomycetidae</taxon>
        <taxon>Mycosphaerellales</taxon>
        <taxon>Mycosphaerellaceae</taxon>
        <taxon>Pseudocercospora</taxon>
    </lineage>
</organism>
<feature type="transmembrane region" description="Helical" evidence="6">
    <location>
        <begin position="123"/>
        <end position="145"/>
    </location>
</feature>
<feature type="domain" description="Rhodopsin" evidence="7">
    <location>
        <begin position="28"/>
        <end position="265"/>
    </location>
</feature>